<feature type="compositionally biased region" description="Basic and acidic residues" evidence="1">
    <location>
        <begin position="53"/>
        <end position="77"/>
    </location>
</feature>
<dbReference type="KEGG" id="glz:GLAREA_06920"/>
<dbReference type="RefSeq" id="XP_008079059.1">
    <property type="nucleotide sequence ID" value="XM_008080868.1"/>
</dbReference>
<feature type="region of interest" description="Disordered" evidence="1">
    <location>
        <begin position="53"/>
        <end position="87"/>
    </location>
</feature>
<dbReference type="EMBL" id="KE145357">
    <property type="protein sequence ID" value="EPE33907.1"/>
    <property type="molecule type" value="Genomic_DNA"/>
</dbReference>
<dbReference type="GeneID" id="19465973"/>
<evidence type="ECO:0000256" key="1">
    <source>
        <dbReference type="SAM" id="MobiDB-lite"/>
    </source>
</evidence>
<evidence type="ECO:0000313" key="2">
    <source>
        <dbReference type="EMBL" id="EPE33907.1"/>
    </source>
</evidence>
<sequence length="131" mass="15232">MCHITHHKFKACPCHKTSTKPCDTYITAIDEFESGHHSYLHFHRSASRRHHLLGDGEDVGKKKANKPEMRDCPLFHEEDSEDPEEIDGTCEMVPWGCPYNDVRKKEEGGKRVWESPEEMWVLNLRGRSGVW</sequence>
<gene>
    <name evidence="2" type="ORF">GLAREA_06920</name>
</gene>
<dbReference type="AlphaFoldDB" id="S3D621"/>
<evidence type="ECO:0000313" key="3">
    <source>
        <dbReference type="Proteomes" id="UP000016922"/>
    </source>
</evidence>
<keyword evidence="3" id="KW-1185">Reference proteome</keyword>
<dbReference type="Proteomes" id="UP000016922">
    <property type="component" value="Unassembled WGS sequence"/>
</dbReference>
<name>S3D621_GLAL2</name>
<accession>S3D621</accession>
<organism evidence="2 3">
    <name type="scientific">Glarea lozoyensis (strain ATCC 20868 / MF5171)</name>
    <dbReference type="NCBI Taxonomy" id="1116229"/>
    <lineage>
        <taxon>Eukaryota</taxon>
        <taxon>Fungi</taxon>
        <taxon>Dikarya</taxon>
        <taxon>Ascomycota</taxon>
        <taxon>Pezizomycotina</taxon>
        <taxon>Leotiomycetes</taxon>
        <taxon>Helotiales</taxon>
        <taxon>Helotiaceae</taxon>
        <taxon>Glarea</taxon>
    </lineage>
</organism>
<reference evidence="2 3" key="1">
    <citation type="journal article" date="2013" name="BMC Genomics">
        <title>Genomics-driven discovery of the pneumocandin biosynthetic gene cluster in the fungus Glarea lozoyensis.</title>
        <authorList>
            <person name="Chen L."/>
            <person name="Yue Q."/>
            <person name="Zhang X."/>
            <person name="Xiang M."/>
            <person name="Wang C."/>
            <person name="Li S."/>
            <person name="Che Y."/>
            <person name="Ortiz-Lopez F.J."/>
            <person name="Bills G.F."/>
            <person name="Liu X."/>
            <person name="An Z."/>
        </authorList>
    </citation>
    <scope>NUCLEOTIDE SEQUENCE [LARGE SCALE GENOMIC DNA]</scope>
    <source>
        <strain evidence="3">ATCC 20868 / MF5171</strain>
    </source>
</reference>
<dbReference type="HOGENOM" id="CLU_1927819_0_0_1"/>
<proteinExistence type="predicted"/>
<protein>
    <submittedName>
        <fullName evidence="2">Uncharacterized protein</fullName>
    </submittedName>
</protein>
<feature type="compositionally biased region" description="Acidic residues" evidence="1">
    <location>
        <begin position="78"/>
        <end position="87"/>
    </location>
</feature>